<organism evidence="1 2">
    <name type="scientific">Panagrolaimus superbus</name>
    <dbReference type="NCBI Taxonomy" id="310955"/>
    <lineage>
        <taxon>Eukaryota</taxon>
        <taxon>Metazoa</taxon>
        <taxon>Ecdysozoa</taxon>
        <taxon>Nematoda</taxon>
        <taxon>Chromadorea</taxon>
        <taxon>Rhabditida</taxon>
        <taxon>Tylenchina</taxon>
        <taxon>Panagrolaimomorpha</taxon>
        <taxon>Panagrolaimoidea</taxon>
        <taxon>Panagrolaimidae</taxon>
        <taxon>Panagrolaimus</taxon>
    </lineage>
</organism>
<proteinExistence type="predicted"/>
<protein>
    <submittedName>
        <fullName evidence="2">Uncharacterized protein</fullName>
    </submittedName>
</protein>
<name>A0A914YG65_9BILA</name>
<sequence length="118" mass="12632">MFDAASGIADLARAQRQLRGIGGQQATVVVEQAMHRPRRCRLAGVPQFTAAIVERLRIQQQATSHAQRALLVGQQAHLQRGIAMHLQRAAIVAQIAPGLQRAHSQATAAVVETVACGQ</sequence>
<evidence type="ECO:0000313" key="1">
    <source>
        <dbReference type="Proteomes" id="UP000887577"/>
    </source>
</evidence>
<keyword evidence="1" id="KW-1185">Reference proteome</keyword>
<reference evidence="2" key="1">
    <citation type="submission" date="2022-11" db="UniProtKB">
        <authorList>
            <consortium name="WormBaseParasite"/>
        </authorList>
    </citation>
    <scope>IDENTIFICATION</scope>
</reference>
<dbReference type="Proteomes" id="UP000887577">
    <property type="component" value="Unplaced"/>
</dbReference>
<accession>A0A914YG65</accession>
<evidence type="ECO:0000313" key="2">
    <source>
        <dbReference type="WBParaSite" id="PSU_v2.g19293.t1"/>
    </source>
</evidence>
<dbReference type="AlphaFoldDB" id="A0A914YG65"/>
<dbReference type="WBParaSite" id="PSU_v2.g19293.t1">
    <property type="protein sequence ID" value="PSU_v2.g19293.t1"/>
    <property type="gene ID" value="PSU_v2.g19293"/>
</dbReference>